<feature type="domain" description="Heterokaryon incompatibility" evidence="2">
    <location>
        <begin position="139"/>
        <end position="279"/>
    </location>
</feature>
<dbReference type="PANTHER" id="PTHR24148:SF73">
    <property type="entry name" value="HET DOMAIN PROTEIN (AFU_ORTHOLOGUE AFUA_8G01020)"/>
    <property type="match status" value="1"/>
</dbReference>
<evidence type="ECO:0000259" key="2">
    <source>
        <dbReference type="Pfam" id="PF06985"/>
    </source>
</evidence>
<dbReference type="PANTHER" id="PTHR24148">
    <property type="entry name" value="ANKYRIN REPEAT DOMAIN-CONTAINING PROTEIN 39 HOMOLOG-RELATED"/>
    <property type="match status" value="1"/>
</dbReference>
<dbReference type="InParanoid" id="G4MVF4"/>
<gene>
    <name evidence="3" type="ORF">MGG_07347</name>
</gene>
<dbReference type="Pfam" id="PF06985">
    <property type="entry name" value="HET"/>
    <property type="match status" value="2"/>
</dbReference>
<name>G4MVF4_PYRO7</name>
<keyword evidence="4" id="KW-1185">Reference proteome</keyword>
<accession>G4MVF4</accession>
<organism evidence="3 4">
    <name type="scientific">Pyricularia oryzae (strain 70-15 / ATCC MYA-4617 / FGSC 8958)</name>
    <name type="common">Rice blast fungus</name>
    <name type="synonym">Magnaporthe oryzae</name>
    <dbReference type="NCBI Taxonomy" id="242507"/>
    <lineage>
        <taxon>Eukaryota</taxon>
        <taxon>Fungi</taxon>
        <taxon>Dikarya</taxon>
        <taxon>Ascomycota</taxon>
        <taxon>Pezizomycotina</taxon>
        <taxon>Sordariomycetes</taxon>
        <taxon>Sordariomycetidae</taxon>
        <taxon>Magnaporthales</taxon>
        <taxon>Pyriculariaceae</taxon>
        <taxon>Pyricularia</taxon>
    </lineage>
</organism>
<dbReference type="HOGENOM" id="CLU_004184_7_5_1"/>
<sequence>MWRWLLPGIQTMEESALHLPTVETMVDPRPRPYPKYYSALAPQFIRVFELEAGEFSDPIVGRLVPQPIDGEPYEAISYVWGDTSDRRDITVQGKTLSVTASLQAALTAFRNIPLPDSAYGSDADDDASSHSGAAGSAQVMQQRRRPVRRLWADAVCINQEDLSERTSQVELMGRIFASAHRVLAWMGWEKGVEGRRQTRDAIRFIHDFMEDPESRLVEARILLHHDPTDPHTVGDPADGTLALLSEEDRARYREQARWWSAVKFFFDIEYFHRTWIVQELGLAREAIVYTALWPGADAGEGKSQPLELHSVDWPLLGRFVKFLDYNAASLVTHLGLLLWVAHHILMIWEVNKDGTPSCDFLTGMHWARILGVTDPRDRVYSLLGHPLAVMDGVPVIKPDYTVTRGIVYTKLAVTFIQKTKNLYVTTLVDHEEDVSVEERDWDPEDEGRMPSWVPDWHSINRTTPLSYSVVPAEEEDADIRIEGDIDGTKGMPMPHLIVRGWVIDEIAGVSHRMETADFPVTNLAREQAKKNPFWLDRLWNVVFPADGSTDGNALEVLESLSLALPLGTREKDEPMTTAGSQQPLAEHQRSFAAYVVEYHKLLHSVPECHGGGENISYLPERSLLDMLPPDAQAEIRRRAKGATGERFVECMTWPSMCRVAYRTASGLVGMGSRVTRPGDLVCRVRGSPALMTLRRIRGGAGCNHTMGAEMDTGADDTATTCYAHVAPTVVPARMVRGITDGGEFGEKPAEFRII</sequence>
<dbReference type="OMA" id="WHSINRT"/>
<dbReference type="InterPro" id="IPR052895">
    <property type="entry name" value="HetReg/Transcr_Mod"/>
</dbReference>
<dbReference type="STRING" id="242507.G4MVF4"/>
<dbReference type="VEuPathDB" id="FungiDB:MGG_07347"/>
<protein>
    <recommendedName>
        <fullName evidence="2">Heterokaryon incompatibility domain-containing protein</fullName>
    </recommendedName>
</protein>
<evidence type="ECO:0000313" key="3">
    <source>
        <dbReference type="EMBL" id="EHA55780.1"/>
    </source>
</evidence>
<dbReference type="AlphaFoldDB" id="G4MVF4"/>
<dbReference type="GeneID" id="2683066"/>
<dbReference type="KEGG" id="mgr:MGG_07347"/>
<reference key="2">
    <citation type="submission" date="2011-05" db="EMBL/GenBank/DDBJ databases">
        <title>The Genome Sequence of Magnaporthe oryzae 70-15.</title>
        <authorList>
            <consortium name="The Broad Institute Genome Sequencing Platform"/>
            <person name="Ma L.-J."/>
            <person name="Dead R."/>
            <person name="Young S.K."/>
            <person name="Zeng Q."/>
            <person name="Gargeya S."/>
            <person name="Fitzgerald M."/>
            <person name="Haas B."/>
            <person name="Abouelleil A."/>
            <person name="Alvarado L."/>
            <person name="Arachchi H.M."/>
            <person name="Berlin A."/>
            <person name="Brown A."/>
            <person name="Chapman S.B."/>
            <person name="Chen Z."/>
            <person name="Dunbar C."/>
            <person name="Freedman E."/>
            <person name="Gearin G."/>
            <person name="Gellesch M."/>
            <person name="Goldberg J."/>
            <person name="Griggs A."/>
            <person name="Gujja S."/>
            <person name="Heiman D."/>
            <person name="Howarth C."/>
            <person name="Larson L."/>
            <person name="Lui A."/>
            <person name="MacDonald P.J.P."/>
            <person name="Mehta T."/>
            <person name="Montmayeur A."/>
            <person name="Murphy C."/>
            <person name="Neiman D."/>
            <person name="Pearson M."/>
            <person name="Priest M."/>
            <person name="Roberts A."/>
            <person name="Saif S."/>
            <person name="Shea T."/>
            <person name="Shenoy N."/>
            <person name="Sisk P."/>
            <person name="Stolte C."/>
            <person name="Sykes S."/>
            <person name="Yandava C."/>
            <person name="Wortman J."/>
            <person name="Nusbaum C."/>
            <person name="Birren B."/>
        </authorList>
    </citation>
    <scope>NUCLEOTIDE SEQUENCE</scope>
    <source>
        <strain>70-15</strain>
    </source>
</reference>
<evidence type="ECO:0000313" key="4">
    <source>
        <dbReference type="Proteomes" id="UP000009058"/>
    </source>
</evidence>
<dbReference type="eggNOG" id="ENOG502SJZG">
    <property type="taxonomic scope" value="Eukaryota"/>
</dbReference>
<dbReference type="RefSeq" id="XP_003715587.1">
    <property type="nucleotide sequence ID" value="XM_003715539.1"/>
</dbReference>
<dbReference type="EMBL" id="CM001232">
    <property type="protein sequence ID" value="EHA55780.1"/>
    <property type="molecule type" value="Genomic_DNA"/>
</dbReference>
<proteinExistence type="predicted"/>
<feature type="domain" description="Heterokaryon incompatibility" evidence="2">
    <location>
        <begin position="73"/>
        <end position="111"/>
    </location>
</feature>
<evidence type="ECO:0000256" key="1">
    <source>
        <dbReference type="SAM" id="MobiDB-lite"/>
    </source>
</evidence>
<feature type="region of interest" description="Disordered" evidence="1">
    <location>
        <begin position="120"/>
        <end position="141"/>
    </location>
</feature>
<reference evidence="3 4" key="1">
    <citation type="journal article" date="2005" name="Nature">
        <title>The genome sequence of the rice blast fungus Magnaporthe grisea.</title>
        <authorList>
            <person name="Dean R.A."/>
            <person name="Talbot N.J."/>
            <person name="Ebbole D.J."/>
            <person name="Farman M.L."/>
            <person name="Mitchell T.K."/>
            <person name="Orbach M.J."/>
            <person name="Thon M."/>
            <person name="Kulkarni R."/>
            <person name="Xu J.R."/>
            <person name="Pan H."/>
            <person name="Read N.D."/>
            <person name="Lee Y.H."/>
            <person name="Carbone I."/>
            <person name="Brown D."/>
            <person name="Oh Y.Y."/>
            <person name="Donofrio N."/>
            <person name="Jeong J.S."/>
            <person name="Soanes D.M."/>
            <person name="Djonovic S."/>
            <person name="Kolomiets E."/>
            <person name="Rehmeyer C."/>
            <person name="Li W."/>
            <person name="Harding M."/>
            <person name="Kim S."/>
            <person name="Lebrun M.H."/>
            <person name="Bohnert H."/>
            <person name="Coughlan S."/>
            <person name="Butler J."/>
            <person name="Calvo S."/>
            <person name="Ma L.J."/>
            <person name="Nicol R."/>
            <person name="Purcell S."/>
            <person name="Nusbaum C."/>
            <person name="Galagan J.E."/>
            <person name="Birren B.W."/>
        </authorList>
    </citation>
    <scope>NUCLEOTIDE SEQUENCE [LARGE SCALE GENOMIC DNA]</scope>
    <source>
        <strain evidence="4">70-15 / ATCC MYA-4617 / FGSC 8958</strain>
    </source>
</reference>
<dbReference type="OrthoDB" id="2504919at2759"/>
<feature type="compositionally biased region" description="Low complexity" evidence="1">
    <location>
        <begin position="129"/>
        <end position="141"/>
    </location>
</feature>
<dbReference type="InterPro" id="IPR010730">
    <property type="entry name" value="HET"/>
</dbReference>
<dbReference type="Proteomes" id="UP000009058">
    <property type="component" value="Chromosome 2"/>
</dbReference>